<dbReference type="Proteomes" id="UP001341840">
    <property type="component" value="Unassembled WGS sequence"/>
</dbReference>
<accession>A0ABU6Z6A3</accession>
<evidence type="ECO:0000313" key="2">
    <source>
        <dbReference type="EMBL" id="MED6216323.1"/>
    </source>
</evidence>
<name>A0ABU6Z6A3_9FABA</name>
<dbReference type="InterPro" id="IPR008889">
    <property type="entry name" value="VQ"/>
</dbReference>
<feature type="domain" description="VQ" evidence="1">
    <location>
        <begin position="100"/>
        <end position="125"/>
    </location>
</feature>
<reference evidence="2 3" key="1">
    <citation type="journal article" date="2023" name="Plants (Basel)">
        <title>Bridging the Gap: Combining Genomics and Transcriptomics Approaches to Understand Stylosanthes scabra, an Orphan Legume from the Brazilian Caatinga.</title>
        <authorList>
            <person name="Ferreira-Neto J.R.C."/>
            <person name="da Silva M.D."/>
            <person name="Binneck E."/>
            <person name="de Melo N.F."/>
            <person name="da Silva R.H."/>
            <person name="de Melo A.L.T.M."/>
            <person name="Pandolfi V."/>
            <person name="Bustamante F.O."/>
            <person name="Brasileiro-Vidal A.C."/>
            <person name="Benko-Iseppon A.M."/>
        </authorList>
    </citation>
    <scope>NUCLEOTIDE SEQUENCE [LARGE SCALE GENOMIC DNA]</scope>
    <source>
        <tissue evidence="2">Leaves</tissue>
    </source>
</reference>
<proteinExistence type="predicted"/>
<dbReference type="PANTHER" id="PTHR34777">
    <property type="entry name" value="VQ MOTIF-CONTAINING PROTEIN 10"/>
    <property type="match status" value="1"/>
</dbReference>
<evidence type="ECO:0000313" key="3">
    <source>
        <dbReference type="Proteomes" id="UP001341840"/>
    </source>
</evidence>
<sequence>MHLDRISASRGVASLTCRPHVGLVILYGHTRGKGYPEKWSRPACLEAILLSAGRSSFWVLTGATLSLLGRRRVTPLPVGRIIMSGYGGGSSKKGPVKVVIINTQYVETDATSFKSVVQKLTGKDSFAEGDHGKPHHQLRDHRHHQMNNYYYNHNNNNNNHVADSSTSSAGNNGFVNQFLIRDVSFKEFDSFFGQIPPINDIWSD</sequence>
<protein>
    <recommendedName>
        <fullName evidence="1">VQ domain-containing protein</fullName>
    </recommendedName>
</protein>
<organism evidence="2 3">
    <name type="scientific">Stylosanthes scabra</name>
    <dbReference type="NCBI Taxonomy" id="79078"/>
    <lineage>
        <taxon>Eukaryota</taxon>
        <taxon>Viridiplantae</taxon>
        <taxon>Streptophyta</taxon>
        <taxon>Embryophyta</taxon>
        <taxon>Tracheophyta</taxon>
        <taxon>Spermatophyta</taxon>
        <taxon>Magnoliopsida</taxon>
        <taxon>eudicotyledons</taxon>
        <taxon>Gunneridae</taxon>
        <taxon>Pentapetalae</taxon>
        <taxon>rosids</taxon>
        <taxon>fabids</taxon>
        <taxon>Fabales</taxon>
        <taxon>Fabaceae</taxon>
        <taxon>Papilionoideae</taxon>
        <taxon>50 kb inversion clade</taxon>
        <taxon>dalbergioids sensu lato</taxon>
        <taxon>Dalbergieae</taxon>
        <taxon>Pterocarpus clade</taxon>
        <taxon>Stylosanthes</taxon>
    </lineage>
</organism>
<keyword evidence="3" id="KW-1185">Reference proteome</keyword>
<dbReference type="PANTHER" id="PTHR34777:SF1">
    <property type="entry name" value="VQ MOTIF-CONTAINING PROTEIN 10"/>
    <property type="match status" value="1"/>
</dbReference>
<evidence type="ECO:0000259" key="1">
    <source>
        <dbReference type="Pfam" id="PF05678"/>
    </source>
</evidence>
<dbReference type="InterPro" id="IPR039608">
    <property type="entry name" value="VQ_1/10"/>
</dbReference>
<dbReference type="Pfam" id="PF05678">
    <property type="entry name" value="VQ"/>
    <property type="match status" value="1"/>
</dbReference>
<gene>
    <name evidence="2" type="ORF">PIB30_006608</name>
</gene>
<dbReference type="EMBL" id="JASCZI010271874">
    <property type="protein sequence ID" value="MED6216323.1"/>
    <property type="molecule type" value="Genomic_DNA"/>
</dbReference>
<comment type="caution">
    <text evidence="2">The sequence shown here is derived from an EMBL/GenBank/DDBJ whole genome shotgun (WGS) entry which is preliminary data.</text>
</comment>